<keyword evidence="5" id="KW-0472">Membrane</keyword>
<dbReference type="InterPro" id="IPR004792">
    <property type="entry name" value="BaiN-like"/>
</dbReference>
<evidence type="ECO:0000313" key="9">
    <source>
        <dbReference type="Proteomes" id="UP000183918"/>
    </source>
</evidence>
<dbReference type="Gene3D" id="1.10.8.260">
    <property type="entry name" value="HI0933 insert domain-like"/>
    <property type="match status" value="1"/>
</dbReference>
<feature type="transmembrane region" description="Helical" evidence="5">
    <location>
        <begin position="20"/>
        <end position="37"/>
    </location>
</feature>
<dbReference type="InterPro" id="IPR036188">
    <property type="entry name" value="FAD/NAD-bd_sf"/>
</dbReference>
<feature type="domain" description="RsdA/BaiN/AoA(So)-like insert" evidence="7">
    <location>
        <begin position="257"/>
        <end position="428"/>
    </location>
</feature>
<dbReference type="Pfam" id="PF22780">
    <property type="entry name" value="HI0933_like_1st"/>
    <property type="match status" value="1"/>
</dbReference>
<dbReference type="SUPFAM" id="SSF160996">
    <property type="entry name" value="HI0933 insert domain-like"/>
    <property type="match status" value="1"/>
</dbReference>
<dbReference type="SUPFAM" id="SSF51905">
    <property type="entry name" value="FAD/NAD(P)-binding domain"/>
    <property type="match status" value="1"/>
</dbReference>
<keyword evidence="2" id="KW-0285">Flavoprotein</keyword>
<dbReference type="InterPro" id="IPR023166">
    <property type="entry name" value="BaiN-like_dom_sf"/>
</dbReference>
<dbReference type="Gene3D" id="3.50.50.60">
    <property type="entry name" value="FAD/NAD(P)-binding domain"/>
    <property type="match status" value="2"/>
</dbReference>
<dbReference type="PANTHER" id="PTHR42887">
    <property type="entry name" value="OS12G0638800 PROTEIN"/>
    <property type="match status" value="1"/>
</dbReference>
<dbReference type="AlphaFoldDB" id="A0A1H3F7C1"/>
<dbReference type="NCBIfam" id="TIGR00275">
    <property type="entry name" value="aminoacetone oxidase family FAD-binding enzyme"/>
    <property type="match status" value="1"/>
</dbReference>
<proteinExistence type="predicted"/>
<feature type="compositionally biased region" description="Low complexity" evidence="4">
    <location>
        <begin position="195"/>
        <end position="206"/>
    </location>
</feature>
<sequence length="486" mass="54011">MPYCNLSIIKEKRYFMKYDVIIIGAGASGIMAAITAARQNKSVLLIDKENKLGKKIYATGNGKCNFTNAYMKKECFFGNEELSNNIFGVFSEKNVIDFFNKIGVLSYEKNGYYYPNSNQASSIVTALELELMRCGVTICLNSSVLEIKAIKDVRPCDSISEYIIKGYTIENVADVSSAGLEKNKKISKDNKHNKNSNSKRNSNKSNNNAVTQKRMFLYECKSLIFATGLLASPKLGSDGSSFELIQKLGHTFTSILPVLCGFYCKGNAFKKMAGVRVKGQISILDNGKVLNKNTGEIQITDYGISGIPVFQVSHSISELLLSKKTVMGEIDFLTDISAENLKQCLKNNALILPDKKEFKYILNGILPDKMWNELFNYAKMDSSFTKKGIIKRNMSLEKTINDMINKLVDSIKHYQVIIEKSRGYEFAQACSGGINSNEIDANTLESTLYNNLFFAGELLDVDGICGGYNLQWAWTSGYIAGLNAAK</sequence>
<evidence type="ECO:0000259" key="6">
    <source>
        <dbReference type="Pfam" id="PF03486"/>
    </source>
</evidence>
<evidence type="ECO:0000256" key="4">
    <source>
        <dbReference type="SAM" id="MobiDB-lite"/>
    </source>
</evidence>
<comment type="cofactor">
    <cofactor evidence="1">
        <name>FAD</name>
        <dbReference type="ChEBI" id="CHEBI:57692"/>
    </cofactor>
</comment>
<evidence type="ECO:0008006" key="10">
    <source>
        <dbReference type="Google" id="ProtNLM"/>
    </source>
</evidence>
<reference evidence="8 9" key="1">
    <citation type="submission" date="2016-10" db="EMBL/GenBank/DDBJ databases">
        <authorList>
            <person name="de Groot N.N."/>
        </authorList>
    </citation>
    <scope>NUCLEOTIDE SEQUENCE [LARGE SCALE GENOMIC DNA]</scope>
    <source>
        <strain evidence="8 9">DSM 14045</strain>
    </source>
</reference>
<dbReference type="STRING" id="1122142.SAMN02910414_00179"/>
<dbReference type="Gene3D" id="2.40.30.10">
    <property type="entry name" value="Translation factors"/>
    <property type="match status" value="1"/>
</dbReference>
<protein>
    <recommendedName>
        <fullName evidence="10">Flavoprotein, HI0933 family</fullName>
    </recommendedName>
</protein>
<feature type="region of interest" description="Disordered" evidence="4">
    <location>
        <begin position="184"/>
        <end position="206"/>
    </location>
</feature>
<evidence type="ECO:0000256" key="2">
    <source>
        <dbReference type="ARBA" id="ARBA00022630"/>
    </source>
</evidence>
<dbReference type="Pfam" id="PF03486">
    <property type="entry name" value="HI0933_like"/>
    <property type="match status" value="2"/>
</dbReference>
<organism evidence="8 9">
    <name type="scientific">Lachnobacterium bovis DSM 14045</name>
    <dbReference type="NCBI Taxonomy" id="1122142"/>
    <lineage>
        <taxon>Bacteria</taxon>
        <taxon>Bacillati</taxon>
        <taxon>Bacillota</taxon>
        <taxon>Clostridia</taxon>
        <taxon>Lachnospirales</taxon>
        <taxon>Lachnospiraceae</taxon>
        <taxon>Lachnobacterium</taxon>
    </lineage>
</organism>
<evidence type="ECO:0000256" key="3">
    <source>
        <dbReference type="ARBA" id="ARBA00022827"/>
    </source>
</evidence>
<dbReference type="Proteomes" id="UP000183918">
    <property type="component" value="Unassembled WGS sequence"/>
</dbReference>
<dbReference type="InterPro" id="IPR055178">
    <property type="entry name" value="RsdA/BaiN/AoA(So)-like_dom"/>
</dbReference>
<keyword evidence="5" id="KW-1133">Transmembrane helix</keyword>
<feature type="domain" description="RsdA/BaiN/AoA(So)-like Rossmann fold-like" evidence="6">
    <location>
        <begin position="19"/>
        <end position="152"/>
    </location>
</feature>
<feature type="domain" description="RsdA/BaiN/AoA(So)-like Rossmann fold-like" evidence="6">
    <location>
        <begin position="198"/>
        <end position="482"/>
    </location>
</feature>
<evidence type="ECO:0000313" key="8">
    <source>
        <dbReference type="EMBL" id="SDX86882.1"/>
    </source>
</evidence>
<evidence type="ECO:0000259" key="7">
    <source>
        <dbReference type="Pfam" id="PF22780"/>
    </source>
</evidence>
<evidence type="ECO:0000256" key="5">
    <source>
        <dbReference type="SAM" id="Phobius"/>
    </source>
</evidence>
<dbReference type="InterPro" id="IPR057661">
    <property type="entry name" value="RsdA/BaiN/AoA(So)_Rossmann"/>
</dbReference>
<accession>A0A1H3F7C1</accession>
<name>A0A1H3F7C1_9FIRM</name>
<dbReference type="PANTHER" id="PTHR42887:SF2">
    <property type="entry name" value="OS12G0638800 PROTEIN"/>
    <property type="match status" value="1"/>
</dbReference>
<keyword evidence="5" id="KW-0812">Transmembrane</keyword>
<dbReference type="EMBL" id="FNPG01000004">
    <property type="protein sequence ID" value="SDX86882.1"/>
    <property type="molecule type" value="Genomic_DNA"/>
</dbReference>
<evidence type="ECO:0000256" key="1">
    <source>
        <dbReference type="ARBA" id="ARBA00001974"/>
    </source>
</evidence>
<keyword evidence="9" id="KW-1185">Reference proteome</keyword>
<keyword evidence="3" id="KW-0274">FAD</keyword>
<gene>
    <name evidence="8" type="ORF">SAMN02910414_00179</name>
</gene>